<feature type="domain" description="Glucose/Sorbosone dehydrogenase" evidence="2">
    <location>
        <begin position="39"/>
        <end position="364"/>
    </location>
</feature>
<sequence length="367" mass="39511">MHRRAMILAMLAGWVAPAIAQQDPAPRQRIEPELMAKGFDVPWSIGFLPGGAMLVTERGGRLWYLPADGGARRQVSGVPQVAAIGQGGLLDLMVPRDFAQTREVIISYAAPHAGGGAVTALAAGRLSRDGAQLEGLRVLFEAKTVGQGGRHFGGRVVEGPQGHLFLTIGERGTRPSAQDPGTHNGTVIRLARDGSVPPDNPFVGREGALPEIWSYGHRNPQGAAFDMQGRLWVHEHGARGGDEVNLIRKGANYGWPVIAYGRHYSGARIGEGTHKEGMEQPEFYWDPSIAPSGFVIHSGQGAPEWRGDFFVGSLKFDMIAQLRGAPLREVARLHAPETLRTRALHEGPGGALWIVSEGHGAIYRLKP</sequence>
<keyword evidence="1" id="KW-0732">Signal</keyword>
<name>A0A7C9M8Q7_9RHOB</name>
<dbReference type="Gene3D" id="2.120.10.30">
    <property type="entry name" value="TolB, C-terminal domain"/>
    <property type="match status" value="1"/>
</dbReference>
<dbReference type="InterPro" id="IPR011042">
    <property type="entry name" value="6-blade_b-propeller_TolB-like"/>
</dbReference>
<dbReference type="Proteomes" id="UP000483078">
    <property type="component" value="Unassembled WGS sequence"/>
</dbReference>
<dbReference type="PANTHER" id="PTHR19328:SF75">
    <property type="entry name" value="ALDOSE SUGAR DEHYDROGENASE YLII"/>
    <property type="match status" value="1"/>
</dbReference>
<feature type="chain" id="PRO_5028950136" evidence="1">
    <location>
        <begin position="21"/>
        <end position="367"/>
    </location>
</feature>
<feature type="signal peptide" evidence="1">
    <location>
        <begin position="1"/>
        <end position="20"/>
    </location>
</feature>
<gene>
    <name evidence="3" type="ORF">FH759_06880</name>
</gene>
<dbReference type="Pfam" id="PF07995">
    <property type="entry name" value="GSDH"/>
    <property type="match status" value="1"/>
</dbReference>
<evidence type="ECO:0000259" key="2">
    <source>
        <dbReference type="Pfam" id="PF07995"/>
    </source>
</evidence>
<comment type="caution">
    <text evidence="3">The sequence shown here is derived from an EMBL/GenBank/DDBJ whole genome shotgun (WGS) entry which is preliminary data.</text>
</comment>
<dbReference type="EMBL" id="VENJ01000007">
    <property type="protein sequence ID" value="MTJ04401.1"/>
    <property type="molecule type" value="Genomic_DNA"/>
</dbReference>
<dbReference type="InterPro" id="IPR011041">
    <property type="entry name" value="Quinoprot_gluc/sorb_DH_b-prop"/>
</dbReference>
<evidence type="ECO:0000256" key="1">
    <source>
        <dbReference type="SAM" id="SignalP"/>
    </source>
</evidence>
<proteinExistence type="predicted"/>
<protein>
    <submittedName>
        <fullName evidence="3">PQQ-dependent sugar dehydrogenase</fullName>
    </submittedName>
</protein>
<reference evidence="3 4" key="1">
    <citation type="submission" date="2019-06" db="EMBL/GenBank/DDBJ databases">
        <title>Enrichment of Autotrophic Halophilic Microorganisms from Red Sea Brine Pool Using Microbial Electrosynthesis System.</title>
        <authorList>
            <person name="Alqahtani M.F."/>
            <person name="Bajracharya S."/>
            <person name="Katuri K.P."/>
            <person name="Ali M."/>
            <person name="Saikaly P.E."/>
        </authorList>
    </citation>
    <scope>NUCLEOTIDE SEQUENCE [LARGE SCALE GENOMIC DNA]</scope>
    <source>
        <strain evidence="3">MES6</strain>
    </source>
</reference>
<dbReference type="InterPro" id="IPR012938">
    <property type="entry name" value="Glc/Sorbosone_DH"/>
</dbReference>
<dbReference type="PANTHER" id="PTHR19328">
    <property type="entry name" value="HEDGEHOG-INTERACTING PROTEIN"/>
    <property type="match status" value="1"/>
</dbReference>
<evidence type="ECO:0000313" key="3">
    <source>
        <dbReference type="EMBL" id="MTJ04401.1"/>
    </source>
</evidence>
<organism evidence="3 4">
    <name type="scientific">Sediminimonas qiaohouensis</name>
    <dbReference type="NCBI Taxonomy" id="552061"/>
    <lineage>
        <taxon>Bacteria</taxon>
        <taxon>Pseudomonadati</taxon>
        <taxon>Pseudomonadota</taxon>
        <taxon>Alphaproteobacteria</taxon>
        <taxon>Rhodobacterales</taxon>
        <taxon>Roseobacteraceae</taxon>
        <taxon>Sediminimonas</taxon>
    </lineage>
</organism>
<dbReference type="AlphaFoldDB" id="A0A7C9M8Q7"/>
<accession>A0A7C9M8Q7</accession>
<evidence type="ECO:0000313" key="4">
    <source>
        <dbReference type="Proteomes" id="UP000483078"/>
    </source>
</evidence>
<dbReference type="SUPFAM" id="SSF50952">
    <property type="entry name" value="Soluble quinoprotein glucose dehydrogenase"/>
    <property type="match status" value="1"/>
</dbReference>